<dbReference type="GO" id="GO:0016579">
    <property type="term" value="P:protein deubiquitination"/>
    <property type="evidence" value="ECO:0007669"/>
    <property type="project" value="InterPro"/>
</dbReference>
<keyword evidence="14 20" id="KW-0274">FAD</keyword>
<sequence>MDAPRRSGELGGLGASGPPGADVVPRAPPTGGDPRLPPSHPINLRKQVNLTLDPSFSVKSYIGAASTLLEKAQMADAQGNLVSAFVHYLTTASVASFVPKHAEWAAVKQQRGATFFAYQELMNRTPYIVERAQAIEQELKVRAEQEIHDAHQETPRREPEARAEGAPSLAKPRRPTGPVVSVEDIWSYMYPGFDKTTDAAGNELLAKRPGLSLLLLDVRPRLQHDAGHIRGADTVCVDPGRLPAPPVAASELQALLPPPEAALWARRAQYDVLVLYDQRTRTLATPGNATPEQAHLDTILRALEGDVPHAPVLLRGGFESWARQVGEAGVVATSGPAGEEALAAVRHARLAGYSLPSARPAAPTHVPPRVPPRAYQGSSEALPPALVSGRREYPAVPTPASGAALAPPPRAVAPAVVPDAGAPAWRDVAPTFPRARDIKIGLTGLKNFGNTCYMNATIQCLSATVLLSQYLLDGTYKSAINTQNPLGTRGALADALAQLLRTIWSEQYASVAPTAFREAIGRFAPLFQSHEQQDSQEFLTFLLDGLHEDLNRVLQRPPALELGETQQAELNRLPPQLASVVEWSLYRRRNDSVVVDAFQGQLRNQLTCLTCGHTSTTYNAFMSLSLPVPAGRGVSQATLWQCLDAFVREEVLEKGNAWHCPQCKKPRRSTKRLSLARLPPVLLVHLKRFTYRGPVSNKIDTRVVFPTEALDLSNYMPPPLPPGSSVRGVPASESQRPPYLYDLYGVTHHFGTLTSGHYTASVRTQGLWYYCDDQRISPGDAQIHTASPHRLVQALRARVHRSPTLWFGLPFVLSMVAGSMLLAQVTQQRYIVHDAKVHALSQEEKLRLRKDRRRLDIREEYFVRRATDQKLQSRADELDDWEPRRVARPEGMPEWGGVPAPAPAGHEAVDADLSPQSRSSFFARRPIEAEELAPRAKPVVLGPDGKPCRACQTKLAFGAALRAAQQPKADACPPDVEELGRATWTFLHSAAAYYPDAPSSTQRDAMRAMLEALPHVYPCSSCASELRVAYEQPDSNADARARAVASGPALRQWLCELHNGVNARLQKPMWDCSDAARLRHRWYEPPEDREC</sequence>
<dbReference type="InterPro" id="IPR038765">
    <property type="entry name" value="Papain-like_cys_pep_sf"/>
</dbReference>
<dbReference type="CDD" id="cd02674">
    <property type="entry name" value="Peptidase_C19R"/>
    <property type="match status" value="1"/>
</dbReference>
<keyword evidence="8" id="KW-0645">Protease</keyword>
<dbReference type="GO" id="GO:0005743">
    <property type="term" value="C:mitochondrial inner membrane"/>
    <property type="evidence" value="ECO:0007669"/>
    <property type="project" value="UniProtKB-SubCell"/>
</dbReference>
<dbReference type="InterPro" id="IPR036774">
    <property type="entry name" value="ERV/ALR_sulphydryl_oxid_sf"/>
</dbReference>
<feature type="domain" description="Rhodanese" evidence="22">
    <location>
        <begin position="213"/>
        <end position="330"/>
    </location>
</feature>
<comment type="catalytic activity">
    <reaction evidence="1">
        <text>Thiol-dependent hydrolysis of ester, thioester, amide, peptide and isopeptide bonds formed by the C-terminal Gly of ubiquitin (a 76-residue protein attached to proteins as an intracellular targeting signal).</text>
        <dbReference type="EC" id="3.4.19.12"/>
    </reaction>
</comment>
<keyword evidence="11" id="KW-0999">Mitochondrion inner membrane</keyword>
<feature type="compositionally biased region" description="Basic and acidic residues" evidence="21">
    <location>
        <begin position="148"/>
        <end position="163"/>
    </location>
</feature>
<dbReference type="SUPFAM" id="SSF54001">
    <property type="entry name" value="Cysteine proteinases"/>
    <property type="match status" value="1"/>
</dbReference>
<proteinExistence type="inferred from homology"/>
<dbReference type="Gene3D" id="3.90.70.10">
    <property type="entry name" value="Cysteine proteinases"/>
    <property type="match status" value="1"/>
</dbReference>
<keyword evidence="9" id="KW-0812">Transmembrane</keyword>
<evidence type="ECO:0000256" key="4">
    <source>
        <dbReference type="ARBA" id="ARBA00004434"/>
    </source>
</evidence>
<feature type="region of interest" description="Disordered" evidence="21">
    <location>
        <begin position="148"/>
        <end position="176"/>
    </location>
</feature>
<dbReference type="PROSITE" id="PS50206">
    <property type="entry name" value="RHODANESE_3"/>
    <property type="match status" value="1"/>
</dbReference>
<feature type="domain" description="ERV/ALR sulfhydryl oxidase" evidence="24">
    <location>
        <begin position="972"/>
        <end position="1082"/>
    </location>
</feature>
<keyword evidence="26" id="KW-1185">Reference proteome</keyword>
<evidence type="ECO:0000256" key="6">
    <source>
        <dbReference type="ARBA" id="ARBA00009085"/>
    </source>
</evidence>
<keyword evidence="7 20" id="KW-0285">Flavoprotein</keyword>
<evidence type="ECO:0000256" key="20">
    <source>
        <dbReference type="RuleBase" id="RU371123"/>
    </source>
</evidence>
<dbReference type="InterPro" id="IPR028889">
    <property type="entry name" value="USP"/>
</dbReference>
<evidence type="ECO:0000256" key="13">
    <source>
        <dbReference type="ARBA" id="ARBA00022807"/>
    </source>
</evidence>
<dbReference type="PROSITE" id="PS00973">
    <property type="entry name" value="USP_2"/>
    <property type="match status" value="1"/>
</dbReference>
<keyword evidence="18" id="KW-0472">Membrane</keyword>
<dbReference type="SUPFAM" id="SSF52821">
    <property type="entry name" value="Rhodanese/Cell cycle control phosphatase"/>
    <property type="match status" value="1"/>
</dbReference>
<evidence type="ECO:0000256" key="16">
    <source>
        <dbReference type="ARBA" id="ARBA00023002"/>
    </source>
</evidence>
<accession>A0AAF0E7X2</accession>
<evidence type="ECO:0000256" key="2">
    <source>
        <dbReference type="ARBA" id="ARBA00001974"/>
    </source>
</evidence>
<evidence type="ECO:0000256" key="15">
    <source>
        <dbReference type="ARBA" id="ARBA00022989"/>
    </source>
</evidence>
<gene>
    <name evidence="25" type="primary">DOA4</name>
    <name evidence="25" type="ORF">MCAP1_002135</name>
</gene>
<dbReference type="GO" id="GO:0004843">
    <property type="term" value="F:cysteine-type deubiquitinase activity"/>
    <property type="evidence" value="ECO:0007669"/>
    <property type="project" value="UniProtKB-EC"/>
</dbReference>
<keyword evidence="10" id="KW-0833">Ubl conjugation pathway</keyword>
<dbReference type="PROSITE" id="PS50235">
    <property type="entry name" value="USP_3"/>
    <property type="match status" value="1"/>
</dbReference>
<evidence type="ECO:0000259" key="24">
    <source>
        <dbReference type="PROSITE" id="PS51324"/>
    </source>
</evidence>
<dbReference type="InterPro" id="IPR001394">
    <property type="entry name" value="Peptidase_C19_UCH"/>
</dbReference>
<dbReference type="PANTHER" id="PTHR21646:SF95">
    <property type="entry name" value="UBIQUITIN CARBOXYL-TERMINAL HYDROLASE 4-RELATED"/>
    <property type="match status" value="1"/>
</dbReference>
<dbReference type="GO" id="GO:0016972">
    <property type="term" value="F:thiol oxidase activity"/>
    <property type="evidence" value="ECO:0007669"/>
    <property type="project" value="UniProtKB-EC"/>
</dbReference>
<keyword evidence="19" id="KW-1015">Disulfide bond</keyword>
<evidence type="ECO:0000256" key="19">
    <source>
        <dbReference type="ARBA" id="ARBA00023157"/>
    </source>
</evidence>
<dbReference type="PANTHER" id="PTHR21646">
    <property type="entry name" value="UBIQUITIN CARBOXYL-TERMINAL HYDROLASE"/>
    <property type="match status" value="1"/>
</dbReference>
<keyword evidence="12 25" id="KW-0378">Hydrolase</keyword>
<dbReference type="Pfam" id="PF00443">
    <property type="entry name" value="UCH"/>
    <property type="match status" value="1"/>
</dbReference>
<dbReference type="Gene3D" id="1.20.58.80">
    <property type="entry name" value="Phosphotransferase system, lactose/cellobiose-type IIA subunit"/>
    <property type="match status" value="1"/>
</dbReference>
<comment type="similarity">
    <text evidence="6">Belongs to the peptidase C19 family.</text>
</comment>
<evidence type="ECO:0000256" key="17">
    <source>
        <dbReference type="ARBA" id="ARBA00023128"/>
    </source>
</evidence>
<dbReference type="AlphaFoldDB" id="A0AAF0E7X2"/>
<feature type="region of interest" description="Disordered" evidence="21">
    <location>
        <begin position="1"/>
        <end position="41"/>
    </location>
</feature>
<evidence type="ECO:0000256" key="18">
    <source>
        <dbReference type="ARBA" id="ARBA00023136"/>
    </source>
</evidence>
<evidence type="ECO:0000256" key="14">
    <source>
        <dbReference type="ARBA" id="ARBA00022827"/>
    </source>
</evidence>
<feature type="domain" description="USP" evidence="23">
    <location>
        <begin position="443"/>
        <end position="796"/>
    </location>
</feature>
<dbReference type="InterPro" id="IPR001763">
    <property type="entry name" value="Rhodanese-like_dom"/>
</dbReference>
<organism evidence="25 26">
    <name type="scientific">Malassezia caprae</name>
    <dbReference type="NCBI Taxonomy" id="1381934"/>
    <lineage>
        <taxon>Eukaryota</taxon>
        <taxon>Fungi</taxon>
        <taxon>Dikarya</taxon>
        <taxon>Basidiomycota</taxon>
        <taxon>Ustilaginomycotina</taxon>
        <taxon>Malasseziomycetes</taxon>
        <taxon>Malasseziales</taxon>
        <taxon>Malasseziaceae</taxon>
        <taxon>Malassezia</taxon>
    </lineage>
</organism>
<keyword evidence="13" id="KW-0788">Thiol protease</keyword>
<evidence type="ECO:0000259" key="23">
    <source>
        <dbReference type="PROSITE" id="PS50235"/>
    </source>
</evidence>
<comment type="subcellular location">
    <subcellularLocation>
        <location evidence="4">Mitochondrion inner membrane</location>
        <topology evidence="4">Single-pass membrane protein</topology>
    </subcellularLocation>
</comment>
<evidence type="ECO:0000256" key="5">
    <source>
        <dbReference type="ARBA" id="ARBA00008370"/>
    </source>
</evidence>
<evidence type="ECO:0000259" key="22">
    <source>
        <dbReference type="PROSITE" id="PS50206"/>
    </source>
</evidence>
<evidence type="ECO:0000256" key="11">
    <source>
        <dbReference type="ARBA" id="ARBA00022792"/>
    </source>
</evidence>
<evidence type="ECO:0000256" key="21">
    <source>
        <dbReference type="SAM" id="MobiDB-lite"/>
    </source>
</evidence>
<comment type="cofactor">
    <cofactor evidence="2 20">
        <name>FAD</name>
        <dbReference type="ChEBI" id="CHEBI:57692"/>
    </cofactor>
</comment>
<evidence type="ECO:0000256" key="9">
    <source>
        <dbReference type="ARBA" id="ARBA00022692"/>
    </source>
</evidence>
<dbReference type="InterPro" id="IPR050185">
    <property type="entry name" value="Ub_carboxyl-term_hydrolase"/>
</dbReference>
<dbReference type="InterPro" id="IPR020164">
    <property type="entry name" value="Cyt_c_Oxase_assmbl_COX16"/>
</dbReference>
<dbReference type="Gene3D" id="1.20.120.310">
    <property type="entry name" value="ERV/ALR sulfhydryl oxidase domain"/>
    <property type="match status" value="1"/>
</dbReference>
<keyword evidence="17" id="KW-0496">Mitochondrion</keyword>
<dbReference type="SUPFAM" id="SSF69000">
    <property type="entry name" value="FAD-dependent thiol oxidase"/>
    <property type="match status" value="1"/>
</dbReference>
<protein>
    <recommendedName>
        <fullName evidence="20">Sulfhydryl oxidase</fullName>
        <ecNumber evidence="20">1.8.3.2</ecNumber>
    </recommendedName>
</protein>
<evidence type="ECO:0000256" key="1">
    <source>
        <dbReference type="ARBA" id="ARBA00000707"/>
    </source>
</evidence>
<comment type="similarity">
    <text evidence="5">Belongs to the COX16 family.</text>
</comment>
<keyword evidence="15" id="KW-1133">Transmembrane helix</keyword>
<dbReference type="GO" id="GO:0006508">
    <property type="term" value="P:proteolysis"/>
    <property type="evidence" value="ECO:0007669"/>
    <property type="project" value="UniProtKB-KW"/>
</dbReference>
<dbReference type="InterPro" id="IPR017905">
    <property type="entry name" value="ERV/ALR_sulphydryl_oxidase"/>
</dbReference>
<evidence type="ECO:0000313" key="26">
    <source>
        <dbReference type="Proteomes" id="UP001220961"/>
    </source>
</evidence>
<evidence type="ECO:0000256" key="7">
    <source>
        <dbReference type="ARBA" id="ARBA00022630"/>
    </source>
</evidence>
<reference evidence="25" key="1">
    <citation type="submission" date="2023-03" db="EMBL/GenBank/DDBJ databases">
        <title>Mating type loci evolution in Malassezia.</title>
        <authorList>
            <person name="Coelho M.A."/>
        </authorList>
    </citation>
    <scope>NUCLEOTIDE SEQUENCE</scope>
    <source>
        <strain evidence="25">CBS 10434</strain>
    </source>
</reference>
<dbReference type="InterPro" id="IPR018200">
    <property type="entry name" value="USP_CS"/>
</dbReference>
<evidence type="ECO:0000256" key="12">
    <source>
        <dbReference type="ARBA" id="ARBA00022801"/>
    </source>
</evidence>
<dbReference type="InterPro" id="IPR036873">
    <property type="entry name" value="Rhodanese-like_dom_sf"/>
</dbReference>
<comment type="function">
    <text evidence="3">Required for the assembly of the mitochondrial respiratory chain complex IV (CIV), also known as cytochrome c oxidase. May participate in merging the COX1 and COX2 assembly lines.</text>
</comment>
<dbReference type="Pfam" id="PF14138">
    <property type="entry name" value="COX16"/>
    <property type="match status" value="1"/>
</dbReference>
<dbReference type="EC" id="1.8.3.2" evidence="20"/>
<evidence type="ECO:0000256" key="3">
    <source>
        <dbReference type="ARBA" id="ARBA00002490"/>
    </source>
</evidence>
<keyword evidence="16 20" id="KW-0560">Oxidoreductase</keyword>
<dbReference type="Gene3D" id="3.40.250.10">
    <property type="entry name" value="Rhodanese-like domain"/>
    <property type="match status" value="1"/>
</dbReference>
<comment type="catalytic activity">
    <reaction evidence="20">
        <text>2 R'C(R)SH + O2 = R'C(R)S-S(R)CR' + H2O2</text>
        <dbReference type="Rhea" id="RHEA:17357"/>
        <dbReference type="ChEBI" id="CHEBI:15379"/>
        <dbReference type="ChEBI" id="CHEBI:16240"/>
        <dbReference type="ChEBI" id="CHEBI:16520"/>
        <dbReference type="ChEBI" id="CHEBI:17412"/>
        <dbReference type="EC" id="1.8.3.2"/>
    </reaction>
</comment>
<dbReference type="SMART" id="SM00450">
    <property type="entry name" value="RHOD"/>
    <property type="match status" value="1"/>
</dbReference>
<dbReference type="Pfam" id="PF04777">
    <property type="entry name" value="Evr1_Alr"/>
    <property type="match status" value="1"/>
</dbReference>
<name>A0AAF0E7X2_9BASI</name>
<evidence type="ECO:0000256" key="10">
    <source>
        <dbReference type="ARBA" id="ARBA00022786"/>
    </source>
</evidence>
<dbReference type="PROSITE" id="PS51324">
    <property type="entry name" value="ERV_ALR"/>
    <property type="match status" value="1"/>
</dbReference>
<dbReference type="EMBL" id="CP119911">
    <property type="protein sequence ID" value="WFD19894.1"/>
    <property type="molecule type" value="Genomic_DNA"/>
</dbReference>
<dbReference type="Proteomes" id="UP001220961">
    <property type="component" value="Chromosome 4"/>
</dbReference>
<evidence type="ECO:0000256" key="8">
    <source>
        <dbReference type="ARBA" id="ARBA00022670"/>
    </source>
</evidence>
<evidence type="ECO:0000313" key="25">
    <source>
        <dbReference type="EMBL" id="WFD19894.1"/>
    </source>
</evidence>
<dbReference type="PROSITE" id="PS00972">
    <property type="entry name" value="USP_1"/>
    <property type="match status" value="1"/>
</dbReference>